<evidence type="ECO:0000313" key="3">
    <source>
        <dbReference type="EMBL" id="CAF4241012.1"/>
    </source>
</evidence>
<feature type="region of interest" description="Disordered" evidence="1">
    <location>
        <begin position="9"/>
        <end position="31"/>
    </location>
</feature>
<proteinExistence type="predicted"/>
<gene>
    <name evidence="3" type="ORF">OTI717_LOCUS40093</name>
</gene>
<dbReference type="SUPFAM" id="SSF55811">
    <property type="entry name" value="Nudix"/>
    <property type="match status" value="1"/>
</dbReference>
<accession>A0A820E4J4</accession>
<organism evidence="3 4">
    <name type="scientific">Rotaria sordida</name>
    <dbReference type="NCBI Taxonomy" id="392033"/>
    <lineage>
        <taxon>Eukaryota</taxon>
        <taxon>Metazoa</taxon>
        <taxon>Spiralia</taxon>
        <taxon>Gnathifera</taxon>
        <taxon>Rotifera</taxon>
        <taxon>Eurotatoria</taxon>
        <taxon>Bdelloidea</taxon>
        <taxon>Philodinida</taxon>
        <taxon>Philodinidae</taxon>
        <taxon>Rotaria</taxon>
    </lineage>
</organism>
<feature type="non-terminal residue" evidence="3">
    <location>
        <position position="1"/>
    </location>
</feature>
<feature type="non-terminal residue" evidence="3">
    <location>
        <position position="50"/>
    </location>
</feature>
<feature type="domain" description="Nudix hydrolase" evidence="2">
    <location>
        <begin position="12"/>
        <end position="49"/>
    </location>
</feature>
<dbReference type="EMBL" id="CAJOAX010029892">
    <property type="protein sequence ID" value="CAF4241012.1"/>
    <property type="molecule type" value="Genomic_DNA"/>
</dbReference>
<evidence type="ECO:0000256" key="1">
    <source>
        <dbReference type="SAM" id="MobiDB-lite"/>
    </source>
</evidence>
<evidence type="ECO:0000259" key="2">
    <source>
        <dbReference type="Pfam" id="PF00293"/>
    </source>
</evidence>
<evidence type="ECO:0000313" key="4">
    <source>
        <dbReference type="Proteomes" id="UP000663823"/>
    </source>
</evidence>
<dbReference type="Proteomes" id="UP000663823">
    <property type="component" value="Unassembled WGS sequence"/>
</dbReference>
<dbReference type="InterPro" id="IPR015797">
    <property type="entry name" value="NUDIX_hydrolase-like_dom_sf"/>
</dbReference>
<dbReference type="Gene3D" id="3.90.79.10">
    <property type="entry name" value="Nucleoside Triphosphate Pyrophosphohydrolase"/>
    <property type="match status" value="1"/>
</dbReference>
<feature type="compositionally biased region" description="Basic and acidic residues" evidence="1">
    <location>
        <begin position="22"/>
        <end position="31"/>
    </location>
</feature>
<dbReference type="Pfam" id="PF00293">
    <property type="entry name" value="NUDIX"/>
    <property type="match status" value="1"/>
</dbReference>
<name>A0A820E4J4_9BILA</name>
<protein>
    <recommendedName>
        <fullName evidence="2">Nudix hydrolase domain-containing protein</fullName>
    </recommendedName>
</protein>
<comment type="caution">
    <text evidence="3">The sequence shown here is derived from an EMBL/GenBank/DDBJ whole genome shotgun (WGS) entry which is preliminary data.</text>
</comment>
<dbReference type="InterPro" id="IPR000086">
    <property type="entry name" value="NUDIX_hydrolase_dom"/>
</dbReference>
<reference evidence="3" key="1">
    <citation type="submission" date="2021-02" db="EMBL/GenBank/DDBJ databases">
        <authorList>
            <person name="Nowell W R."/>
        </authorList>
    </citation>
    <scope>NUCLEOTIDE SEQUENCE</scope>
</reference>
<dbReference type="AlphaFoldDB" id="A0A820E4J4"/>
<sequence>MYVCQDIELSSHLDNDESPLEAAERETKEEAGLDKNDLKYYDKFEEKITY</sequence>